<keyword evidence="2" id="KW-1185">Reference proteome</keyword>
<protein>
    <submittedName>
        <fullName evidence="1">Uncharacterized protein</fullName>
    </submittedName>
</protein>
<dbReference type="EMBL" id="JBHSSI010000073">
    <property type="protein sequence ID" value="MFC6261605.1"/>
    <property type="molecule type" value="Genomic_DNA"/>
</dbReference>
<accession>A0ABW1TIT4</accession>
<comment type="caution">
    <text evidence="1">The sequence shown here is derived from an EMBL/GenBank/DDBJ whole genome shotgun (WGS) entry which is preliminary data.</text>
</comment>
<gene>
    <name evidence="1" type="ORF">ACFP1C_11680</name>
</gene>
<organism evidence="1 2">
    <name type="scientific">Levilactobacillus fujinensis</name>
    <dbReference type="NCBI Taxonomy" id="2486024"/>
    <lineage>
        <taxon>Bacteria</taxon>
        <taxon>Bacillati</taxon>
        <taxon>Bacillota</taxon>
        <taxon>Bacilli</taxon>
        <taxon>Lactobacillales</taxon>
        <taxon>Lactobacillaceae</taxon>
        <taxon>Levilactobacillus</taxon>
    </lineage>
</organism>
<dbReference type="Proteomes" id="UP001596283">
    <property type="component" value="Unassembled WGS sequence"/>
</dbReference>
<name>A0ABW1TIT4_9LACO</name>
<evidence type="ECO:0000313" key="1">
    <source>
        <dbReference type="EMBL" id="MFC6261605.1"/>
    </source>
</evidence>
<evidence type="ECO:0000313" key="2">
    <source>
        <dbReference type="Proteomes" id="UP001596283"/>
    </source>
</evidence>
<proteinExistence type="predicted"/>
<sequence>MVKIWQRCPTIALPAGRYELERDEYIFKSLQYQPSVDLRAYLDVSEVAEIIPLATLVGWV</sequence>
<reference evidence="2" key="1">
    <citation type="journal article" date="2019" name="Int. J. Syst. Evol. Microbiol.">
        <title>The Global Catalogue of Microorganisms (GCM) 10K type strain sequencing project: providing services to taxonomists for standard genome sequencing and annotation.</title>
        <authorList>
            <consortium name="The Broad Institute Genomics Platform"/>
            <consortium name="The Broad Institute Genome Sequencing Center for Infectious Disease"/>
            <person name="Wu L."/>
            <person name="Ma J."/>
        </authorList>
    </citation>
    <scope>NUCLEOTIDE SEQUENCE [LARGE SCALE GENOMIC DNA]</scope>
    <source>
        <strain evidence="2">CCM 8908</strain>
    </source>
</reference>